<evidence type="ECO:0000313" key="1">
    <source>
        <dbReference type="EMBL" id="KAL1201046.1"/>
    </source>
</evidence>
<sequence length="182" mass="20416">MERVRRLVRDLEGDPNGQKTWLRLETSPIVTTDINKEKGHVFEFLKQSEVIESGEKLLAAAFKAGAVTGNQLKGQGKEMSLSDRYQTGLSGSTIYHTGSSGASSSGAKQPMLRYRRMPSKWKRIQNQQKSAVVYKEKQQDVKEADTTLKRKACEEEALETASKVAKRNELEVVPHEEPPKQV</sequence>
<dbReference type="Proteomes" id="UP001558713">
    <property type="component" value="Unassembled WGS sequence"/>
</dbReference>
<organism evidence="1 2">
    <name type="scientific">Cardamine amara subsp. amara</name>
    <dbReference type="NCBI Taxonomy" id="228776"/>
    <lineage>
        <taxon>Eukaryota</taxon>
        <taxon>Viridiplantae</taxon>
        <taxon>Streptophyta</taxon>
        <taxon>Embryophyta</taxon>
        <taxon>Tracheophyta</taxon>
        <taxon>Spermatophyta</taxon>
        <taxon>Magnoliopsida</taxon>
        <taxon>eudicotyledons</taxon>
        <taxon>Gunneridae</taxon>
        <taxon>Pentapetalae</taxon>
        <taxon>rosids</taxon>
        <taxon>malvids</taxon>
        <taxon>Brassicales</taxon>
        <taxon>Brassicaceae</taxon>
        <taxon>Cardamineae</taxon>
        <taxon>Cardamine</taxon>
    </lineage>
</organism>
<gene>
    <name evidence="1" type="ORF">V5N11_022568</name>
</gene>
<evidence type="ECO:0000313" key="2">
    <source>
        <dbReference type="Proteomes" id="UP001558713"/>
    </source>
</evidence>
<proteinExistence type="predicted"/>
<protein>
    <submittedName>
        <fullName evidence="1">Uncharacterized protein</fullName>
    </submittedName>
</protein>
<accession>A0ABD1AQA2</accession>
<dbReference type="AlphaFoldDB" id="A0ABD1AQA2"/>
<comment type="caution">
    <text evidence="1">The sequence shown here is derived from an EMBL/GenBank/DDBJ whole genome shotgun (WGS) entry which is preliminary data.</text>
</comment>
<reference evidence="1 2" key="1">
    <citation type="submission" date="2024-04" db="EMBL/GenBank/DDBJ databases">
        <title>Genome assembly C_amara_ONT_v2.</title>
        <authorList>
            <person name="Yant L."/>
            <person name="Moore C."/>
            <person name="Slenker M."/>
        </authorList>
    </citation>
    <scope>NUCLEOTIDE SEQUENCE [LARGE SCALE GENOMIC DNA]</scope>
    <source>
        <tissue evidence="1">Leaf</tissue>
    </source>
</reference>
<name>A0ABD1AQA2_CARAN</name>
<keyword evidence="2" id="KW-1185">Reference proteome</keyword>
<dbReference type="EMBL" id="JBANAX010000599">
    <property type="protein sequence ID" value="KAL1201046.1"/>
    <property type="molecule type" value="Genomic_DNA"/>
</dbReference>